<keyword evidence="2" id="KW-1185">Reference proteome</keyword>
<dbReference type="Proteomes" id="UP000094065">
    <property type="component" value="Unassembled WGS sequence"/>
</dbReference>
<dbReference type="GeneID" id="30156005"/>
<dbReference type="RefSeq" id="XP_018992759.1">
    <property type="nucleotide sequence ID" value="XM_019138816.1"/>
</dbReference>
<proteinExistence type="predicted"/>
<comment type="caution">
    <text evidence="1">The sequence shown here is derived from an EMBL/GenBank/DDBJ whole genome shotgun (WGS) entry which is preliminary data.</text>
</comment>
<dbReference type="EMBL" id="AWGJ01000007">
    <property type="protein sequence ID" value="ODN77523.1"/>
    <property type="molecule type" value="Genomic_DNA"/>
</dbReference>
<name>A0A1E3HME3_9TREE</name>
<accession>A0A1E3HME3</accession>
<dbReference type="AlphaFoldDB" id="A0A1E3HME3"/>
<sequence>MVWSRLPSRNTGSGFFPSCPFNISLSHTRASKMIAMGASSDMGASVADDGEGGGGSGVRDAGVSDWSVVRSLTSALSLGDANGIPSAGTGSAIDRLMSIRAANCGFC</sequence>
<evidence type="ECO:0000313" key="2">
    <source>
        <dbReference type="Proteomes" id="UP000094065"/>
    </source>
</evidence>
<reference evidence="1 2" key="1">
    <citation type="submission" date="2016-06" db="EMBL/GenBank/DDBJ databases">
        <title>Evolution of pathogenesis and genome organization in the Tremellales.</title>
        <authorList>
            <person name="Cuomo C."/>
            <person name="Litvintseva A."/>
            <person name="Heitman J."/>
            <person name="Chen Y."/>
            <person name="Sun S."/>
            <person name="Springer D."/>
            <person name="Dromer F."/>
            <person name="Young S."/>
            <person name="Zeng Q."/>
            <person name="Chapman S."/>
            <person name="Gujja S."/>
            <person name="Saif S."/>
            <person name="Birren B."/>
        </authorList>
    </citation>
    <scope>NUCLEOTIDE SEQUENCE [LARGE SCALE GENOMIC DNA]</scope>
    <source>
        <strain evidence="1 2">CBS 6039</strain>
    </source>
</reference>
<evidence type="ECO:0000313" key="1">
    <source>
        <dbReference type="EMBL" id="ODN77523.1"/>
    </source>
</evidence>
<organism evidence="1 2">
    <name type="scientific">Cryptococcus amylolentus CBS 6039</name>
    <dbReference type="NCBI Taxonomy" id="1295533"/>
    <lineage>
        <taxon>Eukaryota</taxon>
        <taxon>Fungi</taxon>
        <taxon>Dikarya</taxon>
        <taxon>Basidiomycota</taxon>
        <taxon>Agaricomycotina</taxon>
        <taxon>Tremellomycetes</taxon>
        <taxon>Tremellales</taxon>
        <taxon>Cryptococcaceae</taxon>
        <taxon>Cryptococcus</taxon>
    </lineage>
</organism>
<protein>
    <submittedName>
        <fullName evidence="1">Uncharacterized protein</fullName>
    </submittedName>
</protein>
<gene>
    <name evidence="1" type="ORF">L202_04696</name>
</gene>